<protein>
    <recommendedName>
        <fullName evidence="4">Crinkler effector protein N-terminal domain-containing protein</fullName>
    </recommendedName>
</protein>
<comment type="caution">
    <text evidence="5">The sequence shown here is derived from an EMBL/GenBank/DDBJ whole genome shotgun (WGS) entry which is preliminary data.</text>
</comment>
<comment type="subcellular location">
    <subcellularLocation>
        <location evidence="1">Host cell</location>
    </subcellularLocation>
    <subcellularLocation>
        <location evidence="2">Secreted</location>
    </subcellularLocation>
</comment>
<evidence type="ECO:0000256" key="3">
    <source>
        <dbReference type="ARBA" id="ARBA00022525"/>
    </source>
</evidence>
<keyword evidence="6" id="KW-1185">Reference proteome</keyword>
<sequence>MDVLTLTCWVRSQNPKATFQVKISKTENVFGLQEAIKDKTQSKVAAHALALYNPKDPVSRPYEDHLRKLILSKDGKLLEGYQELSEVFSEPPSKYNIHVIVDAPKIVCWLRGVTLDSRFEVESSQLETIYDLKKAIKNKNPVALRNVDAATLSLFRISGADDELQESFNKKGEPLQGSALAPNFLGAPVLEPLLVVVDVSASGVSPTLGECF</sequence>
<dbReference type="EMBL" id="WHUW01000025">
    <property type="protein sequence ID" value="KAF8435316.1"/>
    <property type="molecule type" value="Genomic_DNA"/>
</dbReference>
<feature type="domain" description="Crinkler effector protein N-terminal" evidence="4">
    <location>
        <begin position="105"/>
        <end position="175"/>
    </location>
</feature>
<keyword evidence="3" id="KW-0964">Secreted</keyword>
<dbReference type="GO" id="GO:0005576">
    <property type="term" value="C:extracellular region"/>
    <property type="evidence" value="ECO:0007669"/>
    <property type="project" value="UniProtKB-SubCell"/>
</dbReference>
<gene>
    <name evidence="5" type="ORF">L210DRAFT_872445</name>
</gene>
<organism evidence="5 6">
    <name type="scientific">Boletus edulis BED1</name>
    <dbReference type="NCBI Taxonomy" id="1328754"/>
    <lineage>
        <taxon>Eukaryota</taxon>
        <taxon>Fungi</taxon>
        <taxon>Dikarya</taxon>
        <taxon>Basidiomycota</taxon>
        <taxon>Agaricomycotina</taxon>
        <taxon>Agaricomycetes</taxon>
        <taxon>Agaricomycetidae</taxon>
        <taxon>Boletales</taxon>
        <taxon>Boletineae</taxon>
        <taxon>Boletaceae</taxon>
        <taxon>Boletoideae</taxon>
        <taxon>Boletus</taxon>
    </lineage>
</organism>
<evidence type="ECO:0000259" key="4">
    <source>
        <dbReference type="Pfam" id="PF20147"/>
    </source>
</evidence>
<evidence type="ECO:0000313" key="5">
    <source>
        <dbReference type="EMBL" id="KAF8435316.1"/>
    </source>
</evidence>
<dbReference type="InterPro" id="IPR045379">
    <property type="entry name" value="Crinkler_N"/>
</dbReference>
<reference evidence="5" key="1">
    <citation type="submission" date="2019-10" db="EMBL/GenBank/DDBJ databases">
        <authorList>
            <consortium name="DOE Joint Genome Institute"/>
            <person name="Kuo A."/>
            <person name="Miyauchi S."/>
            <person name="Kiss E."/>
            <person name="Drula E."/>
            <person name="Kohler A."/>
            <person name="Sanchez-Garcia M."/>
            <person name="Andreopoulos B."/>
            <person name="Barry K.W."/>
            <person name="Bonito G."/>
            <person name="Buee M."/>
            <person name="Carver A."/>
            <person name="Chen C."/>
            <person name="Cichocki N."/>
            <person name="Clum A."/>
            <person name="Culley D."/>
            <person name="Crous P.W."/>
            <person name="Fauchery L."/>
            <person name="Girlanda M."/>
            <person name="Hayes R."/>
            <person name="Keri Z."/>
            <person name="LaButti K."/>
            <person name="Lipzen A."/>
            <person name="Lombard V."/>
            <person name="Magnuson J."/>
            <person name="Maillard F."/>
            <person name="Morin E."/>
            <person name="Murat C."/>
            <person name="Nolan M."/>
            <person name="Ohm R."/>
            <person name="Pangilinan J."/>
            <person name="Pereira M."/>
            <person name="Perotto S."/>
            <person name="Peter M."/>
            <person name="Riley R."/>
            <person name="Sitrit Y."/>
            <person name="Stielow B."/>
            <person name="Szollosi G."/>
            <person name="Zifcakova L."/>
            <person name="Stursova M."/>
            <person name="Spatafora J.W."/>
            <person name="Tedersoo L."/>
            <person name="Vaario L.-M."/>
            <person name="Yamada A."/>
            <person name="Yan M."/>
            <person name="Wang P."/>
            <person name="Xu J."/>
            <person name="Bruns T."/>
            <person name="Baldrian P."/>
            <person name="Vilgalys R."/>
            <person name="Henrissat B."/>
            <person name="Grigoriev I.V."/>
            <person name="Hibbett D."/>
            <person name="Nagy L.G."/>
            <person name="Martin F.M."/>
        </authorList>
    </citation>
    <scope>NUCLEOTIDE SEQUENCE</scope>
    <source>
        <strain evidence="5">BED1</strain>
    </source>
</reference>
<proteinExistence type="predicted"/>
<evidence type="ECO:0000256" key="2">
    <source>
        <dbReference type="ARBA" id="ARBA00004613"/>
    </source>
</evidence>
<reference evidence="5" key="2">
    <citation type="journal article" date="2020" name="Nat. Commun.">
        <title>Large-scale genome sequencing of mycorrhizal fungi provides insights into the early evolution of symbiotic traits.</title>
        <authorList>
            <person name="Miyauchi S."/>
            <person name="Kiss E."/>
            <person name="Kuo A."/>
            <person name="Drula E."/>
            <person name="Kohler A."/>
            <person name="Sanchez-Garcia M."/>
            <person name="Morin E."/>
            <person name="Andreopoulos B."/>
            <person name="Barry K.W."/>
            <person name="Bonito G."/>
            <person name="Buee M."/>
            <person name="Carver A."/>
            <person name="Chen C."/>
            <person name="Cichocki N."/>
            <person name="Clum A."/>
            <person name="Culley D."/>
            <person name="Crous P.W."/>
            <person name="Fauchery L."/>
            <person name="Girlanda M."/>
            <person name="Hayes R.D."/>
            <person name="Keri Z."/>
            <person name="LaButti K."/>
            <person name="Lipzen A."/>
            <person name="Lombard V."/>
            <person name="Magnuson J."/>
            <person name="Maillard F."/>
            <person name="Murat C."/>
            <person name="Nolan M."/>
            <person name="Ohm R.A."/>
            <person name="Pangilinan J."/>
            <person name="Pereira M.F."/>
            <person name="Perotto S."/>
            <person name="Peter M."/>
            <person name="Pfister S."/>
            <person name="Riley R."/>
            <person name="Sitrit Y."/>
            <person name="Stielow J.B."/>
            <person name="Szollosi G."/>
            <person name="Zifcakova L."/>
            <person name="Stursova M."/>
            <person name="Spatafora J.W."/>
            <person name="Tedersoo L."/>
            <person name="Vaario L.M."/>
            <person name="Yamada A."/>
            <person name="Yan M."/>
            <person name="Wang P."/>
            <person name="Xu J."/>
            <person name="Bruns T."/>
            <person name="Baldrian P."/>
            <person name="Vilgalys R."/>
            <person name="Dunand C."/>
            <person name="Henrissat B."/>
            <person name="Grigoriev I.V."/>
            <person name="Hibbett D."/>
            <person name="Nagy L.G."/>
            <person name="Martin F.M."/>
        </authorList>
    </citation>
    <scope>NUCLEOTIDE SEQUENCE</scope>
    <source>
        <strain evidence="5">BED1</strain>
    </source>
</reference>
<accession>A0AAD4BNI7</accession>
<evidence type="ECO:0000313" key="6">
    <source>
        <dbReference type="Proteomes" id="UP001194468"/>
    </source>
</evidence>
<dbReference type="GO" id="GO:0043657">
    <property type="term" value="C:host cell"/>
    <property type="evidence" value="ECO:0007669"/>
    <property type="project" value="UniProtKB-SubCell"/>
</dbReference>
<feature type="domain" description="Crinkler effector protein N-terminal" evidence="4">
    <location>
        <begin position="4"/>
        <end position="101"/>
    </location>
</feature>
<dbReference type="AlphaFoldDB" id="A0AAD4BNI7"/>
<dbReference type="Pfam" id="PF20147">
    <property type="entry name" value="Crinkler"/>
    <property type="match status" value="2"/>
</dbReference>
<dbReference type="Proteomes" id="UP001194468">
    <property type="component" value="Unassembled WGS sequence"/>
</dbReference>
<name>A0AAD4BNI7_BOLED</name>
<evidence type="ECO:0000256" key="1">
    <source>
        <dbReference type="ARBA" id="ARBA00004340"/>
    </source>
</evidence>